<dbReference type="PANTHER" id="PTHR10174">
    <property type="entry name" value="ALPHA-TOCOPHEROL TRANSFER PROTEIN-RELATED"/>
    <property type="match status" value="1"/>
</dbReference>
<evidence type="ECO:0000313" key="2">
    <source>
        <dbReference type="EMBL" id="KAJ3652343.1"/>
    </source>
</evidence>
<feature type="domain" description="CRAL-TRIO" evidence="1">
    <location>
        <begin position="87"/>
        <end position="248"/>
    </location>
</feature>
<dbReference type="EMBL" id="JALNTZ010000005">
    <property type="protein sequence ID" value="KAJ3652343.1"/>
    <property type="molecule type" value="Genomic_DNA"/>
</dbReference>
<accession>A0AA38MDD9</accession>
<dbReference type="InterPro" id="IPR036865">
    <property type="entry name" value="CRAL-TRIO_dom_sf"/>
</dbReference>
<dbReference type="SUPFAM" id="SSF52087">
    <property type="entry name" value="CRAL/TRIO domain"/>
    <property type="match status" value="1"/>
</dbReference>
<dbReference type="InterPro" id="IPR001251">
    <property type="entry name" value="CRAL-TRIO_dom"/>
</dbReference>
<dbReference type="SUPFAM" id="SSF46938">
    <property type="entry name" value="CRAL/TRIO N-terminal domain"/>
    <property type="match status" value="1"/>
</dbReference>
<name>A0AA38MDD9_9CUCU</name>
<dbReference type="GO" id="GO:1902936">
    <property type="term" value="F:phosphatidylinositol bisphosphate binding"/>
    <property type="evidence" value="ECO:0007669"/>
    <property type="project" value="TreeGrafter"/>
</dbReference>
<gene>
    <name evidence="2" type="ORF">Zmor_018318</name>
</gene>
<comment type="caution">
    <text evidence="2">The sequence shown here is derived from an EMBL/GenBank/DDBJ whole genome shotgun (WGS) entry which is preliminary data.</text>
</comment>
<dbReference type="CDD" id="cd00170">
    <property type="entry name" value="SEC14"/>
    <property type="match status" value="1"/>
</dbReference>
<dbReference type="AlphaFoldDB" id="A0AA38MDD9"/>
<dbReference type="Proteomes" id="UP001168821">
    <property type="component" value="Unassembled WGS sequence"/>
</dbReference>
<dbReference type="PROSITE" id="PS50191">
    <property type="entry name" value="CRAL_TRIO"/>
    <property type="match status" value="1"/>
</dbReference>
<protein>
    <recommendedName>
        <fullName evidence="1">CRAL-TRIO domain-containing protein</fullName>
    </recommendedName>
</protein>
<evidence type="ECO:0000313" key="3">
    <source>
        <dbReference type="Proteomes" id="UP001168821"/>
    </source>
</evidence>
<dbReference type="Pfam" id="PF00650">
    <property type="entry name" value="CRAL_TRIO"/>
    <property type="match status" value="1"/>
</dbReference>
<evidence type="ECO:0000259" key="1">
    <source>
        <dbReference type="PROSITE" id="PS50191"/>
    </source>
</evidence>
<dbReference type="SMART" id="SM00516">
    <property type="entry name" value="SEC14"/>
    <property type="match status" value="1"/>
</dbReference>
<keyword evidence="3" id="KW-1185">Reference proteome</keyword>
<dbReference type="PRINTS" id="PR00180">
    <property type="entry name" value="CRETINALDHBP"/>
</dbReference>
<dbReference type="Gene3D" id="3.40.525.10">
    <property type="entry name" value="CRAL-TRIO lipid binding domain"/>
    <property type="match status" value="1"/>
</dbReference>
<dbReference type="InterPro" id="IPR036273">
    <property type="entry name" value="CRAL/TRIO_N_dom_sf"/>
</dbReference>
<proteinExistence type="predicted"/>
<sequence>MSLEEAYPVNIKCKEKMDTTKQDLETIKEWLKKQPHLPDTWDDEMLMGYLRNCSFSLEKTKTKLDKYFTMKTALPEMFANRDFTKPEFQKLLKLVEVGVMPGLNSDGYSVYAARLLASENDDLDFSLVPKTILMICDIYIKKEVVGGPGDVFVVDASRFHLKYLAQITPTLAKNFFTFVNDAIAVKIKQFHIIRASAIVEFFIKFLSPFMKEKIRNRIHVHEDLDTLFDYVPKGLLPEEFGGTAGKLEKHMDEVLVAAYEYNSWLKGQEDVKADETKRMGRSVNQDNLFGMDGSFKKLVID</sequence>
<organism evidence="2 3">
    <name type="scientific">Zophobas morio</name>
    <dbReference type="NCBI Taxonomy" id="2755281"/>
    <lineage>
        <taxon>Eukaryota</taxon>
        <taxon>Metazoa</taxon>
        <taxon>Ecdysozoa</taxon>
        <taxon>Arthropoda</taxon>
        <taxon>Hexapoda</taxon>
        <taxon>Insecta</taxon>
        <taxon>Pterygota</taxon>
        <taxon>Neoptera</taxon>
        <taxon>Endopterygota</taxon>
        <taxon>Coleoptera</taxon>
        <taxon>Polyphaga</taxon>
        <taxon>Cucujiformia</taxon>
        <taxon>Tenebrionidae</taxon>
        <taxon>Zophobas</taxon>
    </lineage>
</organism>
<dbReference type="Gene3D" id="1.20.5.1200">
    <property type="entry name" value="Alpha-tocopherol transfer"/>
    <property type="match status" value="1"/>
</dbReference>
<dbReference type="PANTHER" id="PTHR10174:SF230">
    <property type="entry name" value="ALPHA-TOCOPHEROL TRANSFER PROTEIN-LIKE"/>
    <property type="match status" value="1"/>
</dbReference>
<dbReference type="GO" id="GO:0016020">
    <property type="term" value="C:membrane"/>
    <property type="evidence" value="ECO:0007669"/>
    <property type="project" value="TreeGrafter"/>
</dbReference>
<dbReference type="Gene3D" id="1.10.8.20">
    <property type="entry name" value="N-terminal domain of phosphatidylinositol transfer protein sec14p"/>
    <property type="match status" value="1"/>
</dbReference>
<reference evidence="2" key="1">
    <citation type="journal article" date="2023" name="G3 (Bethesda)">
        <title>Whole genome assemblies of Zophobas morio and Tenebrio molitor.</title>
        <authorList>
            <person name="Kaur S."/>
            <person name="Stinson S.A."/>
            <person name="diCenzo G.C."/>
        </authorList>
    </citation>
    <scope>NUCLEOTIDE SEQUENCE</scope>
    <source>
        <strain evidence="2">QUZm001</strain>
    </source>
</reference>